<gene>
    <name evidence="2" type="ORF">GQ55_4G096400</name>
</gene>
<feature type="compositionally biased region" description="Basic and acidic residues" evidence="1">
    <location>
        <begin position="1"/>
        <end position="10"/>
    </location>
</feature>
<reference evidence="2 3" key="1">
    <citation type="submission" date="2018-04" db="EMBL/GenBank/DDBJ databases">
        <title>WGS assembly of Panicum hallii var. hallii HAL2.</title>
        <authorList>
            <person name="Lovell J."/>
            <person name="Jenkins J."/>
            <person name="Lowry D."/>
            <person name="Mamidi S."/>
            <person name="Sreedasyam A."/>
            <person name="Weng X."/>
            <person name="Barry K."/>
            <person name="Bonette J."/>
            <person name="Campitelli B."/>
            <person name="Daum C."/>
            <person name="Gordon S."/>
            <person name="Gould B."/>
            <person name="Lipzen A."/>
            <person name="MacQueen A."/>
            <person name="Palacio-Mejia J."/>
            <person name="Plott C."/>
            <person name="Shakirov E."/>
            <person name="Shu S."/>
            <person name="Yoshinaga Y."/>
            <person name="Zane M."/>
            <person name="Rokhsar D."/>
            <person name="Grimwood J."/>
            <person name="Schmutz J."/>
            <person name="Juenger T."/>
        </authorList>
    </citation>
    <scope>NUCLEOTIDE SEQUENCE [LARGE SCALE GENOMIC DNA]</scope>
    <source>
        <strain evidence="3">cv. HAL2</strain>
    </source>
</reference>
<feature type="region of interest" description="Disordered" evidence="1">
    <location>
        <begin position="1"/>
        <end position="43"/>
    </location>
</feature>
<dbReference type="Gramene" id="PUZ60097">
    <property type="protein sequence ID" value="PUZ60097"/>
    <property type="gene ID" value="GQ55_4G096400"/>
</dbReference>
<evidence type="ECO:0000256" key="1">
    <source>
        <dbReference type="SAM" id="MobiDB-lite"/>
    </source>
</evidence>
<accession>A0A2T7DWY7</accession>
<dbReference type="EMBL" id="CM009752">
    <property type="protein sequence ID" value="PUZ60097.1"/>
    <property type="molecule type" value="Genomic_DNA"/>
</dbReference>
<name>A0A2T7DWY7_9POAL</name>
<sequence length="94" mass="9974">MSVSVQHRESNSSTVNRAPVAVNQAPMRLRRKSSSSGFGVPRSWKGAAQWLPGAVEGAARESTTATEGAAPWLRGAEEQDGCRYAASRCRGVGE</sequence>
<evidence type="ECO:0000313" key="3">
    <source>
        <dbReference type="Proteomes" id="UP000244336"/>
    </source>
</evidence>
<keyword evidence="3" id="KW-1185">Reference proteome</keyword>
<dbReference type="AlphaFoldDB" id="A0A2T7DWY7"/>
<dbReference type="Proteomes" id="UP000244336">
    <property type="component" value="Chromosome 4"/>
</dbReference>
<proteinExistence type="predicted"/>
<evidence type="ECO:0000313" key="2">
    <source>
        <dbReference type="EMBL" id="PUZ60097.1"/>
    </source>
</evidence>
<protein>
    <submittedName>
        <fullName evidence="2">Uncharacterized protein</fullName>
    </submittedName>
</protein>
<organism evidence="2 3">
    <name type="scientific">Panicum hallii var. hallii</name>
    <dbReference type="NCBI Taxonomy" id="1504633"/>
    <lineage>
        <taxon>Eukaryota</taxon>
        <taxon>Viridiplantae</taxon>
        <taxon>Streptophyta</taxon>
        <taxon>Embryophyta</taxon>
        <taxon>Tracheophyta</taxon>
        <taxon>Spermatophyta</taxon>
        <taxon>Magnoliopsida</taxon>
        <taxon>Liliopsida</taxon>
        <taxon>Poales</taxon>
        <taxon>Poaceae</taxon>
        <taxon>PACMAD clade</taxon>
        <taxon>Panicoideae</taxon>
        <taxon>Panicodae</taxon>
        <taxon>Paniceae</taxon>
        <taxon>Panicinae</taxon>
        <taxon>Panicum</taxon>
        <taxon>Panicum sect. Panicum</taxon>
    </lineage>
</organism>